<protein>
    <submittedName>
        <fullName evidence="1">DUF3108 domain-containing protein</fullName>
    </submittedName>
</protein>
<dbReference type="RefSeq" id="WP_269310290.1">
    <property type="nucleotide sequence ID" value="NZ_CP098242.1"/>
</dbReference>
<keyword evidence="2" id="KW-1185">Reference proteome</keyword>
<evidence type="ECO:0000313" key="1">
    <source>
        <dbReference type="EMBL" id="WAW11180.1"/>
    </source>
</evidence>
<dbReference type="InterPro" id="IPR021457">
    <property type="entry name" value="DUF3108"/>
</dbReference>
<evidence type="ECO:0000313" key="2">
    <source>
        <dbReference type="Proteomes" id="UP001156215"/>
    </source>
</evidence>
<organism evidence="1 2">
    <name type="scientific">Oxalobacter vibrioformis</name>
    <dbReference type="NCBI Taxonomy" id="933080"/>
    <lineage>
        <taxon>Bacteria</taxon>
        <taxon>Pseudomonadati</taxon>
        <taxon>Pseudomonadota</taxon>
        <taxon>Betaproteobacteria</taxon>
        <taxon>Burkholderiales</taxon>
        <taxon>Oxalobacteraceae</taxon>
        <taxon>Oxalobacter</taxon>
    </lineage>
</organism>
<dbReference type="KEGG" id="ovb:NB640_06000"/>
<dbReference type="Pfam" id="PF11306">
    <property type="entry name" value="DUF3108"/>
    <property type="match status" value="1"/>
</dbReference>
<dbReference type="Proteomes" id="UP001156215">
    <property type="component" value="Chromosome"/>
</dbReference>
<name>A0A9E9LWR8_9BURK</name>
<proteinExistence type="predicted"/>
<accession>A0A9E9LWR8</accession>
<gene>
    <name evidence="1" type="ORF">NB640_06000</name>
</gene>
<reference evidence="1" key="1">
    <citation type="journal article" date="2022" name="Front. Microbiol.">
        <title>New perspectives on an old grouping: The genomic and phenotypic variability of Oxalobacter formigenes and the implications for calcium oxalate stone prevention.</title>
        <authorList>
            <person name="Chmiel J.A."/>
            <person name="Carr C."/>
            <person name="Stuivenberg G.A."/>
            <person name="Venema R."/>
            <person name="Chanyi R.M."/>
            <person name="Al K.F."/>
            <person name="Giguere D."/>
            <person name="Say H."/>
            <person name="Akouris P.P."/>
            <person name="Dominguez Romero S.A."/>
            <person name="Kwong A."/>
            <person name="Tai V."/>
            <person name="Koval S.F."/>
            <person name="Razvi H."/>
            <person name="Bjazevic J."/>
            <person name="Burton J.P."/>
        </authorList>
    </citation>
    <scope>NUCLEOTIDE SEQUENCE</scope>
    <source>
        <strain evidence="1">WoOx3</strain>
    </source>
</reference>
<dbReference type="AlphaFoldDB" id="A0A9E9LWR8"/>
<dbReference type="EMBL" id="CP098242">
    <property type="protein sequence ID" value="WAW11180.1"/>
    <property type="molecule type" value="Genomic_DNA"/>
</dbReference>
<sequence length="253" mass="28382">MTPDNKQTKFLRWLFPLVCSIILVMMTPYTLADTPAAGKTVSPPPSVNLDYVVRANYSAMSIGGTSNIKWKQSGSEYATQSSARGNLVGQLLDTSSKGIIGTKGLKPSLFTEKRRNRDETRTTFDQDSKALKFSDSGESLFFSDGIQDQASIVWQLVSMARAQPENFTPGKKLTFMVSGRNRIDQWDFTIVDEITFLTSLGEIKAVHLIRTDKKGKTTEVWLAPDREWYPVKLVFFDKKGLRLEQIIKKITPG</sequence>